<dbReference type="Pfam" id="PF11443">
    <property type="entry name" value="DUF2828"/>
    <property type="match status" value="2"/>
</dbReference>
<feature type="domain" description="DUF2828" evidence="2">
    <location>
        <begin position="198"/>
        <end position="277"/>
    </location>
</feature>
<reference evidence="4 5" key="1">
    <citation type="journal article" date="2018" name="PLoS Genet.">
        <title>Repeat elements organise 3D genome structure and mediate transcription in the filamentous fungus Epichloe festucae.</title>
        <authorList>
            <person name="Winter D.J."/>
            <person name="Ganley A.R.D."/>
            <person name="Young C.A."/>
            <person name="Liachko I."/>
            <person name="Schardl C.L."/>
            <person name="Dupont P.Y."/>
            <person name="Berry D."/>
            <person name="Ram A."/>
            <person name="Scott B."/>
            <person name="Cox M.P."/>
        </authorList>
    </citation>
    <scope>NUCLEOTIDE SEQUENCE [LARGE SCALE GENOMIC DNA]</scope>
    <source>
        <strain evidence="4 5">Fl1</strain>
    </source>
</reference>
<dbReference type="PANTHER" id="PTHR31373">
    <property type="entry name" value="OS06G0652100 PROTEIN"/>
    <property type="match status" value="1"/>
</dbReference>
<dbReference type="PANTHER" id="PTHR31373:SF27">
    <property type="entry name" value="TROVE DOMAIN-CONTAINING PROTEIN"/>
    <property type="match status" value="1"/>
</dbReference>
<evidence type="ECO:0000259" key="3">
    <source>
        <dbReference type="Pfam" id="PF25043"/>
    </source>
</evidence>
<dbReference type="InterPro" id="IPR056690">
    <property type="entry name" value="DUF7788"/>
</dbReference>
<evidence type="ECO:0000313" key="5">
    <source>
        <dbReference type="Proteomes" id="UP000594364"/>
    </source>
</evidence>
<evidence type="ECO:0000259" key="2">
    <source>
        <dbReference type="Pfam" id="PF11443"/>
    </source>
</evidence>
<dbReference type="EMBL" id="CP031390">
    <property type="protein sequence ID" value="QPH18225.1"/>
    <property type="molecule type" value="Genomic_DNA"/>
</dbReference>
<dbReference type="OrthoDB" id="1149618at2759"/>
<feature type="region of interest" description="Disordered" evidence="1">
    <location>
        <begin position="321"/>
        <end position="348"/>
    </location>
</feature>
<sequence>MARSGEQQQQWYLRTSYPVDIPHHDALTKSRAEYDAFLVEESSLRHENPVVVAEATTPEVTMPDKAAGWLAQNHPLTLIANLHWLSRPVIEERVQNHGDEDLVMVEAERDVDERTDFDVKYGVSHGYWKDLLNLLALSANNKLDALSDPHQPPNPFGNTKKMAKEEQNRMRETSATKLLLKPLTPGQFIEHYTLPLAAASLCGKWAPSHAIFHDKHNFVTSSLADVMYPREAFTSQQNRNADRDVYLRHAREEYRKDMSALRRCLDVVERHITAGTYPRTRGFQRGTRPRDEGTSLVSGYSQRMLKVFLEGGTFEAEEQESCSANDDDDADAVAVDQPEAKKKKKAKIDPASVMNKAIGHEAYDRFRMVD</sequence>
<dbReference type="InterPro" id="IPR011205">
    <property type="entry name" value="UCP015417_vWA"/>
</dbReference>
<gene>
    <name evidence="4" type="ORF">C2857_003220</name>
</gene>
<feature type="domain" description="DUF2828" evidence="2">
    <location>
        <begin position="65"/>
        <end position="173"/>
    </location>
</feature>
<feature type="domain" description="DUF7788" evidence="3">
    <location>
        <begin position="290"/>
        <end position="358"/>
    </location>
</feature>
<accession>A0A7U3Q1X3</accession>
<organism evidence="4 5">
    <name type="scientific">Epichloe festucae (strain Fl1)</name>
    <dbReference type="NCBI Taxonomy" id="877507"/>
    <lineage>
        <taxon>Eukaryota</taxon>
        <taxon>Fungi</taxon>
        <taxon>Dikarya</taxon>
        <taxon>Ascomycota</taxon>
        <taxon>Pezizomycotina</taxon>
        <taxon>Sordariomycetes</taxon>
        <taxon>Hypocreomycetidae</taxon>
        <taxon>Hypocreales</taxon>
        <taxon>Clavicipitaceae</taxon>
        <taxon>Epichloe</taxon>
    </lineage>
</organism>
<proteinExistence type="predicted"/>
<dbReference type="AlphaFoldDB" id="A0A7U3Q1X3"/>
<evidence type="ECO:0000313" key="4">
    <source>
        <dbReference type="EMBL" id="QPH18225.1"/>
    </source>
</evidence>
<dbReference type="Pfam" id="PF25043">
    <property type="entry name" value="DUF7788"/>
    <property type="match status" value="1"/>
</dbReference>
<dbReference type="Proteomes" id="UP000594364">
    <property type="component" value="Chromosome 6"/>
</dbReference>
<feature type="compositionally biased region" description="Acidic residues" evidence="1">
    <location>
        <begin position="321"/>
        <end position="331"/>
    </location>
</feature>
<evidence type="ECO:0000256" key="1">
    <source>
        <dbReference type="SAM" id="MobiDB-lite"/>
    </source>
</evidence>
<protein>
    <submittedName>
        <fullName evidence="4">Uncharacterized protein</fullName>
    </submittedName>
</protein>
<dbReference type="InterPro" id="IPR058580">
    <property type="entry name" value="DUF2828"/>
</dbReference>
<keyword evidence="5" id="KW-1185">Reference proteome</keyword>
<name>A0A7U3Q1X3_EPIFF</name>